<feature type="transmembrane region" description="Helical" evidence="7">
    <location>
        <begin position="599"/>
        <end position="617"/>
    </location>
</feature>
<feature type="region of interest" description="Disordered" evidence="6">
    <location>
        <begin position="238"/>
        <end position="258"/>
    </location>
</feature>
<dbReference type="PANTHER" id="PTHR21716:SF4">
    <property type="entry name" value="TRANSMEMBRANE PROTEIN 245"/>
    <property type="match status" value="1"/>
</dbReference>
<feature type="transmembrane region" description="Helical" evidence="7">
    <location>
        <begin position="128"/>
        <end position="148"/>
    </location>
</feature>
<dbReference type="WBParaSite" id="Pan_g13855.t1">
    <property type="protein sequence ID" value="Pan_g13855.t1"/>
    <property type="gene ID" value="Pan_g13855"/>
</dbReference>
<feature type="transmembrane region" description="Helical" evidence="7">
    <location>
        <begin position="767"/>
        <end position="792"/>
    </location>
</feature>
<sequence>MSSLVETFTSDHDQKLAFKIAWYNAIFVVILAIAAAGLFAVYNMLYMFLTPMLWAVLIGTVLFPLKRRISSIFKGWLDDLDDHDTPLLIGVLLLPYNHFIAYSDYVLEFLSSKQGFYAIGTYIALKVLSYERTFMVLLSWVGGLYQFVDSVIDFLTGSRVFVPLILLYALCYGAWLYVQDPQSVHKKFARSLSLPIWIFGLAFISDFFGPLRVVSFVVSALTLILVSVGVIGAADDESGSNTPAKDEKDETSPPSVENIGATIEDNLINTAKASEAITPADLLPETASGSSGDSQFDHAISSDTHIQVIFGLCVLIWTVRHEYMLFFVIVPFLIALSRQIGSRLGVFDAVSNAGQSLWETTGPRVQHVVHIVVAGPLRKFIKLVFTSDRLFVSSLQSRVDLISSIVVMALLAFGSVMGFLITAYELHNETVHLVKLGSNVVSSNPEWLRYAVNYTEDQLAEHDIDNYVEQAYQQGRAWVAANIRSLADPKDTARADELEDQAKFLVDNLYHIWEERNAQVPNASSQALTSSDGDWLGHLTKATNLEALKGEVTAIVTDNIETVLSIAKSLWSVIILNVSVLSTIVFSILGFVLGFGFDLLNFLIEIIVFLTIVYYLLANSSDRWLPLTWMQLLTSSINTNTSDNSGNKADITSAIELAISSVFVLSAKMAVFYGLYTYFVHSLFDLNIVFVPSLMAAIFAAIPIVPPYSVLVFGAVELFIIRQEVAAGIVFALMCVAPLGFADAAFYREVKGSHPYVTGLAIIGGMYWLGLQGAIIGPIILCSMLALVNVYAQFPKA</sequence>
<accession>A0A7E4UX04</accession>
<feature type="transmembrane region" description="Helical" evidence="7">
    <location>
        <begin position="20"/>
        <end position="41"/>
    </location>
</feature>
<evidence type="ECO:0000256" key="3">
    <source>
        <dbReference type="ARBA" id="ARBA00022692"/>
    </source>
</evidence>
<feature type="transmembrane region" description="Helical" evidence="7">
    <location>
        <begin position="214"/>
        <end position="234"/>
    </location>
</feature>
<feature type="transmembrane region" description="Helical" evidence="7">
    <location>
        <begin position="48"/>
        <end position="65"/>
    </location>
</feature>
<feature type="transmembrane region" description="Helical" evidence="7">
    <location>
        <begin position="190"/>
        <end position="208"/>
    </location>
</feature>
<evidence type="ECO:0000313" key="9">
    <source>
        <dbReference type="WBParaSite" id="Pan_g13855.t1"/>
    </source>
</evidence>
<keyword evidence="8" id="KW-1185">Reference proteome</keyword>
<feature type="transmembrane region" description="Helical" evidence="7">
    <location>
        <begin position="688"/>
        <end position="713"/>
    </location>
</feature>
<proteinExistence type="inferred from homology"/>
<evidence type="ECO:0000256" key="1">
    <source>
        <dbReference type="ARBA" id="ARBA00004141"/>
    </source>
</evidence>
<evidence type="ECO:0000256" key="7">
    <source>
        <dbReference type="SAM" id="Phobius"/>
    </source>
</evidence>
<dbReference type="PANTHER" id="PTHR21716">
    <property type="entry name" value="TRANSMEMBRANE PROTEIN"/>
    <property type="match status" value="1"/>
</dbReference>
<feature type="transmembrane region" description="Helical" evidence="7">
    <location>
        <begin position="401"/>
        <end position="426"/>
    </location>
</feature>
<comment type="subcellular location">
    <subcellularLocation>
        <location evidence="1">Membrane</location>
        <topology evidence="1">Multi-pass membrane protein</topology>
    </subcellularLocation>
</comment>
<comment type="similarity">
    <text evidence="2">Belongs to the autoinducer-2 exporter (AI-2E) (TC 2.A.86) family.</text>
</comment>
<feature type="transmembrane region" description="Helical" evidence="7">
    <location>
        <begin position="570"/>
        <end position="593"/>
    </location>
</feature>
<reference evidence="9" key="2">
    <citation type="submission" date="2020-10" db="UniProtKB">
        <authorList>
            <consortium name="WormBaseParasite"/>
        </authorList>
    </citation>
    <scope>IDENTIFICATION</scope>
</reference>
<evidence type="ECO:0000256" key="5">
    <source>
        <dbReference type="ARBA" id="ARBA00023136"/>
    </source>
</evidence>
<protein>
    <submittedName>
        <fullName evidence="9">Histidine kinase</fullName>
    </submittedName>
</protein>
<keyword evidence="5 7" id="KW-0472">Membrane</keyword>
<dbReference type="AlphaFoldDB" id="A0A7E4UX04"/>
<feature type="transmembrane region" description="Helical" evidence="7">
    <location>
        <begin position="160"/>
        <end position="178"/>
    </location>
</feature>
<name>A0A7E4UX04_PANRE</name>
<dbReference type="GO" id="GO:0016020">
    <property type="term" value="C:membrane"/>
    <property type="evidence" value="ECO:0007669"/>
    <property type="project" value="UniProtKB-SubCell"/>
</dbReference>
<dbReference type="Proteomes" id="UP000492821">
    <property type="component" value="Unassembled WGS sequence"/>
</dbReference>
<evidence type="ECO:0000256" key="6">
    <source>
        <dbReference type="SAM" id="MobiDB-lite"/>
    </source>
</evidence>
<dbReference type="InterPro" id="IPR002549">
    <property type="entry name" value="AI-2E-like"/>
</dbReference>
<evidence type="ECO:0000256" key="2">
    <source>
        <dbReference type="ARBA" id="ARBA00009773"/>
    </source>
</evidence>
<evidence type="ECO:0000256" key="4">
    <source>
        <dbReference type="ARBA" id="ARBA00022989"/>
    </source>
</evidence>
<reference evidence="8" key="1">
    <citation type="journal article" date="2013" name="Genetics">
        <title>The draft genome and transcriptome of Panagrellus redivivus are shaped by the harsh demands of a free-living lifestyle.</title>
        <authorList>
            <person name="Srinivasan J."/>
            <person name="Dillman A.R."/>
            <person name="Macchietto M.G."/>
            <person name="Heikkinen L."/>
            <person name="Lakso M."/>
            <person name="Fracchia K.M."/>
            <person name="Antoshechkin I."/>
            <person name="Mortazavi A."/>
            <person name="Wong G."/>
            <person name="Sternberg P.W."/>
        </authorList>
    </citation>
    <scope>NUCLEOTIDE SEQUENCE [LARGE SCALE GENOMIC DNA]</scope>
    <source>
        <strain evidence="8">MT8872</strain>
    </source>
</reference>
<feature type="transmembrane region" description="Helical" evidence="7">
    <location>
        <begin position="657"/>
        <end position="676"/>
    </location>
</feature>
<organism evidence="8 9">
    <name type="scientific">Panagrellus redivivus</name>
    <name type="common">Microworm</name>
    <dbReference type="NCBI Taxonomy" id="6233"/>
    <lineage>
        <taxon>Eukaryota</taxon>
        <taxon>Metazoa</taxon>
        <taxon>Ecdysozoa</taxon>
        <taxon>Nematoda</taxon>
        <taxon>Chromadorea</taxon>
        <taxon>Rhabditida</taxon>
        <taxon>Tylenchina</taxon>
        <taxon>Panagrolaimomorpha</taxon>
        <taxon>Panagrolaimoidea</taxon>
        <taxon>Panagrolaimidae</taxon>
        <taxon>Panagrellus</taxon>
    </lineage>
</organism>
<evidence type="ECO:0000313" key="8">
    <source>
        <dbReference type="Proteomes" id="UP000492821"/>
    </source>
</evidence>
<feature type="transmembrane region" description="Helical" evidence="7">
    <location>
        <begin position="323"/>
        <end position="341"/>
    </location>
</feature>
<keyword evidence="4 7" id="KW-1133">Transmembrane helix</keyword>
<feature type="transmembrane region" description="Helical" evidence="7">
    <location>
        <begin position="725"/>
        <end position="747"/>
    </location>
</feature>
<keyword evidence="3 7" id="KW-0812">Transmembrane</keyword>